<protein>
    <recommendedName>
        <fullName evidence="4">AB hydrolase-1 domain-containing protein</fullName>
    </recommendedName>
</protein>
<dbReference type="InterPro" id="IPR002410">
    <property type="entry name" value="Peptidase_S33"/>
</dbReference>
<sequence>MILLAFVALVFAPPFVRASLWHPCGTDLLPTLECTNVSVPLDWKATAGNETVSVHVARVPAPAGSSPDALVMLSGGPGYDATSLYPLAALLANRSTPALSLYLVDQRGTGRSTQLACNETDVTRCVARLSSSYLSAFSSYQAARDVLHISSTLVSEGRTSLYGWSYGTFLAHQVLLAERSLGATTTSFAHVILEGLCPPGTCDFATFDEHTSAAALDALAACGVYSTTCQRLLGPVPASLAASLFQSSNQSACGFPDGLWYFRRLLGSILVAGQSSLPLLGPLVLRLSRCSPSDVADLAYAVSGPTLSSASSSSSSFNFFLHANVVANELWHATEPLSSLNASQSTLVASLGLTVNDGAAVLSWPPAQRYTPVFHPSDTIHDGFASSLFIQQGTLDGQTQFGNALRFARAAWPTAHFSAVQFAPHQPSASPASSPCALSNIQAVLSGHLPKTCLHEPVPDFDGALPSTLAAAKRLFGPNATVWGSP</sequence>
<dbReference type="SUPFAM" id="SSF53474">
    <property type="entry name" value="alpha/beta-Hydrolases"/>
    <property type="match status" value="1"/>
</dbReference>
<evidence type="ECO:0000256" key="1">
    <source>
        <dbReference type="ARBA" id="ARBA00022801"/>
    </source>
</evidence>
<gene>
    <name evidence="3" type="ORF">SSP0437_LOCUS5342</name>
</gene>
<dbReference type="PRINTS" id="PR00793">
    <property type="entry name" value="PROAMNOPTASE"/>
</dbReference>
<accession>A0A7S1YES1</accession>
<keyword evidence="2" id="KW-0732">Signal</keyword>
<dbReference type="AlphaFoldDB" id="A0A7S1YES1"/>
<name>A0A7S1YES1_9EUKA</name>
<dbReference type="GO" id="GO:0006508">
    <property type="term" value="P:proteolysis"/>
    <property type="evidence" value="ECO:0007669"/>
    <property type="project" value="InterPro"/>
</dbReference>
<dbReference type="InterPro" id="IPR029058">
    <property type="entry name" value="AB_hydrolase_fold"/>
</dbReference>
<feature type="signal peptide" evidence="2">
    <location>
        <begin position="1"/>
        <end position="18"/>
    </location>
</feature>
<dbReference type="EMBL" id="HBGL01006926">
    <property type="protein sequence ID" value="CAD9295351.1"/>
    <property type="molecule type" value="Transcribed_RNA"/>
</dbReference>
<evidence type="ECO:0000313" key="3">
    <source>
        <dbReference type="EMBL" id="CAD9295351.1"/>
    </source>
</evidence>
<organism evidence="3">
    <name type="scientific">Sexangularia sp. CB-2014</name>
    <dbReference type="NCBI Taxonomy" id="1486929"/>
    <lineage>
        <taxon>Eukaryota</taxon>
        <taxon>Amoebozoa</taxon>
        <taxon>Tubulinea</taxon>
        <taxon>Elardia</taxon>
        <taxon>Arcellinida</taxon>
        <taxon>Arcellinida incertae sedis</taxon>
        <taxon>Sexangularia</taxon>
    </lineage>
</organism>
<dbReference type="Gene3D" id="3.40.50.1820">
    <property type="entry name" value="alpha/beta hydrolase"/>
    <property type="match status" value="1"/>
</dbReference>
<feature type="chain" id="PRO_5031292483" description="AB hydrolase-1 domain-containing protein" evidence="2">
    <location>
        <begin position="19"/>
        <end position="486"/>
    </location>
</feature>
<dbReference type="GO" id="GO:0008233">
    <property type="term" value="F:peptidase activity"/>
    <property type="evidence" value="ECO:0007669"/>
    <property type="project" value="InterPro"/>
</dbReference>
<evidence type="ECO:0008006" key="4">
    <source>
        <dbReference type="Google" id="ProtNLM"/>
    </source>
</evidence>
<evidence type="ECO:0000256" key="2">
    <source>
        <dbReference type="SAM" id="SignalP"/>
    </source>
</evidence>
<proteinExistence type="predicted"/>
<keyword evidence="1" id="KW-0378">Hydrolase</keyword>
<reference evidence="3" key="1">
    <citation type="submission" date="2021-01" db="EMBL/GenBank/DDBJ databases">
        <authorList>
            <person name="Corre E."/>
            <person name="Pelletier E."/>
            <person name="Niang G."/>
            <person name="Scheremetjew M."/>
            <person name="Finn R."/>
            <person name="Kale V."/>
            <person name="Holt S."/>
            <person name="Cochrane G."/>
            <person name="Meng A."/>
            <person name="Brown T."/>
            <person name="Cohen L."/>
        </authorList>
    </citation>
    <scope>NUCLEOTIDE SEQUENCE</scope>
    <source>
        <strain evidence="3">ATCC 50979</strain>
    </source>
</reference>